<dbReference type="EMBL" id="JBHRZH010000062">
    <property type="protein sequence ID" value="MFC3766857.1"/>
    <property type="molecule type" value="Genomic_DNA"/>
</dbReference>
<keyword evidence="2" id="KW-1133">Transmembrane helix</keyword>
<feature type="transmembrane region" description="Helical" evidence="2">
    <location>
        <begin position="46"/>
        <end position="66"/>
    </location>
</feature>
<feature type="transmembrane region" description="Helical" evidence="2">
    <location>
        <begin position="72"/>
        <end position="91"/>
    </location>
</feature>
<keyword evidence="2" id="KW-0812">Transmembrane</keyword>
<evidence type="ECO:0000313" key="5">
    <source>
        <dbReference type="Proteomes" id="UP001595699"/>
    </source>
</evidence>
<evidence type="ECO:0000256" key="1">
    <source>
        <dbReference type="SAM" id="MobiDB-lite"/>
    </source>
</evidence>
<dbReference type="Proteomes" id="UP001595699">
    <property type="component" value="Unassembled WGS sequence"/>
</dbReference>
<gene>
    <name evidence="4" type="ORF">ACFOUW_38940</name>
</gene>
<comment type="caution">
    <text evidence="4">The sequence shown here is derived from an EMBL/GenBank/DDBJ whole genome shotgun (WGS) entry which is preliminary data.</text>
</comment>
<feature type="region of interest" description="Disordered" evidence="1">
    <location>
        <begin position="1"/>
        <end position="34"/>
    </location>
</feature>
<evidence type="ECO:0000256" key="2">
    <source>
        <dbReference type="SAM" id="Phobius"/>
    </source>
</evidence>
<feature type="compositionally biased region" description="Basic residues" evidence="1">
    <location>
        <begin position="17"/>
        <end position="34"/>
    </location>
</feature>
<evidence type="ECO:0000259" key="3">
    <source>
        <dbReference type="Pfam" id="PF11203"/>
    </source>
</evidence>
<dbReference type="RefSeq" id="WP_205116035.1">
    <property type="nucleotide sequence ID" value="NZ_JAFBCM010000001.1"/>
</dbReference>
<reference evidence="5" key="1">
    <citation type="journal article" date="2019" name="Int. J. Syst. Evol. Microbiol.">
        <title>The Global Catalogue of Microorganisms (GCM) 10K type strain sequencing project: providing services to taxonomists for standard genome sequencing and annotation.</title>
        <authorList>
            <consortium name="The Broad Institute Genomics Platform"/>
            <consortium name="The Broad Institute Genome Sequencing Center for Infectious Disease"/>
            <person name="Wu L."/>
            <person name="Ma J."/>
        </authorList>
    </citation>
    <scope>NUCLEOTIDE SEQUENCE [LARGE SCALE GENOMIC DNA]</scope>
    <source>
        <strain evidence="5">CGMCC 4.7241</strain>
    </source>
</reference>
<protein>
    <submittedName>
        <fullName evidence="4">Type VII secretion protein EccE</fullName>
    </submittedName>
</protein>
<feature type="compositionally biased region" description="Low complexity" evidence="1">
    <location>
        <begin position="1"/>
        <end position="13"/>
    </location>
</feature>
<evidence type="ECO:0000313" key="4">
    <source>
        <dbReference type="EMBL" id="MFC3766857.1"/>
    </source>
</evidence>
<sequence length="431" mass="46047">MSAVRQQPRSAPARPRPAQRRAQRKGTRRPANSRHRLARSYLGRHLGPVPLGPLICWQLALGLLAVGFGRGGLLILLGALAVIVVAVFTLVPVNARPLWRAIGVWLRFNSRSSRAQIAPPHDPELAPLREWLPDLELTSIVGKRGGPQIGVCYDGSAYVVVLGPDGEDLISSAEPVNVPLRALADIGQAEGVRLASAQLVVRTVPAPAPTLGPYGAQLAESYHEVNQAAAAPAQVSWWIALRLEPSWSGTSFALESDDEDGIRRGLRRAAAAATRVLSSSGLPCKSLDEAELRDVLQLTTASDPRQVPPAARVRRSKETWLSWTCDGSAHATAWVRKWPTRGLPSMAQLLNAMAGLPALSATASLSLSWPPENEVRCSAFVRITSDGPRNARTGIDHLYRGLSRSGFGLTKLDGEQVPGLLATIPLGGGPA</sequence>
<organism evidence="4 5">
    <name type="scientific">Tenggerimyces flavus</name>
    <dbReference type="NCBI Taxonomy" id="1708749"/>
    <lineage>
        <taxon>Bacteria</taxon>
        <taxon>Bacillati</taxon>
        <taxon>Actinomycetota</taxon>
        <taxon>Actinomycetes</taxon>
        <taxon>Propionibacteriales</taxon>
        <taxon>Nocardioidaceae</taxon>
        <taxon>Tenggerimyces</taxon>
    </lineage>
</organism>
<accession>A0ABV7YR54</accession>
<proteinExistence type="predicted"/>
<dbReference type="Pfam" id="PF11203">
    <property type="entry name" value="EccE"/>
    <property type="match status" value="1"/>
</dbReference>
<keyword evidence="2" id="KW-0472">Membrane</keyword>
<dbReference type="InterPro" id="IPR050051">
    <property type="entry name" value="EccE_dom"/>
</dbReference>
<keyword evidence="5" id="KW-1185">Reference proteome</keyword>
<name>A0ABV7YR54_9ACTN</name>
<feature type="domain" description="Type VII secretion system protein EccE" evidence="3">
    <location>
        <begin position="231"/>
        <end position="335"/>
    </location>
</feature>